<dbReference type="GO" id="GO:0008967">
    <property type="term" value="F:phosphoglycolate phosphatase activity"/>
    <property type="evidence" value="ECO:0007669"/>
    <property type="project" value="TreeGrafter"/>
</dbReference>
<dbReference type="SFLD" id="SFLDG01129">
    <property type="entry name" value="C1.5:_HAD__Beta-PGM__Phosphata"/>
    <property type="match status" value="1"/>
</dbReference>
<name>A0A2G3PPT1_WILMA</name>
<dbReference type="RefSeq" id="WP_099381038.1">
    <property type="nucleotide sequence ID" value="NZ_PEBD01000004.1"/>
</dbReference>
<dbReference type="EMBL" id="PEBD01000004">
    <property type="protein sequence ID" value="PHV67857.1"/>
    <property type="molecule type" value="Genomic_DNA"/>
</dbReference>
<sequence length="253" mass="27031">MRTDGAGDVIRISEFDRTAISTLLCDADGNLFPSEEPAFDASTAVTNDMLAAAAVPQRFTASELRLTTTGKNFRSTASDLLRNAGAEAMSPQALERWVRIERDRVTEHLGNHLQPDALVTDPLEKLSKRYRLAAVSSSASVRLEACFTATELGGLIPPELRFSAEDSLPTPVSKPDPAIYLHAALALGIDSSQGLAIEDSIPGALSAVRAGFPTVGNVMFVPASERHDRINGLREAGVSAVVSSWDQLVQFLA</sequence>
<comment type="caution">
    <text evidence="1">The sequence shown here is derived from an EMBL/GenBank/DDBJ whole genome shotgun (WGS) entry which is preliminary data.</text>
</comment>
<evidence type="ECO:0000313" key="2">
    <source>
        <dbReference type="Proteomes" id="UP000225108"/>
    </source>
</evidence>
<dbReference type="InterPro" id="IPR050155">
    <property type="entry name" value="HAD-like_hydrolase_sf"/>
</dbReference>
<dbReference type="Pfam" id="PF00702">
    <property type="entry name" value="Hydrolase"/>
    <property type="match status" value="1"/>
</dbReference>
<dbReference type="SFLD" id="SFLDS00003">
    <property type="entry name" value="Haloacid_Dehalogenase"/>
    <property type="match status" value="1"/>
</dbReference>
<organism evidence="1 2">
    <name type="scientific">Williamsia marianensis</name>
    <dbReference type="NCBI Taxonomy" id="85044"/>
    <lineage>
        <taxon>Bacteria</taxon>
        <taxon>Bacillati</taxon>
        <taxon>Actinomycetota</taxon>
        <taxon>Actinomycetes</taxon>
        <taxon>Mycobacteriales</taxon>
        <taxon>Nocardiaceae</taxon>
        <taxon>Williamsia</taxon>
    </lineage>
</organism>
<dbReference type="InterPro" id="IPR036412">
    <property type="entry name" value="HAD-like_sf"/>
</dbReference>
<dbReference type="InterPro" id="IPR023214">
    <property type="entry name" value="HAD_sf"/>
</dbReference>
<dbReference type="Gene3D" id="3.40.50.1000">
    <property type="entry name" value="HAD superfamily/HAD-like"/>
    <property type="match status" value="1"/>
</dbReference>
<gene>
    <name evidence="1" type="ORF">CSW57_00705</name>
</gene>
<dbReference type="PANTHER" id="PTHR43434">
    <property type="entry name" value="PHOSPHOGLYCOLATE PHOSPHATASE"/>
    <property type="match status" value="1"/>
</dbReference>
<reference evidence="1 2" key="1">
    <citation type="submission" date="2017-10" db="EMBL/GenBank/DDBJ databases">
        <title>The draft genome sequence of Williamsia sp. BULT 1.1 isolated from the semi-arid grassland soils from South Africa.</title>
        <authorList>
            <person name="Kabwe M.H."/>
            <person name="Govender N."/>
            <person name="Mutseka Lunga P."/>
            <person name="Vikram S."/>
            <person name="Makhalanyane T.P."/>
        </authorList>
    </citation>
    <scope>NUCLEOTIDE SEQUENCE [LARGE SCALE GENOMIC DNA]</scope>
    <source>
        <strain evidence="1 2">BULT 1.1</strain>
    </source>
</reference>
<dbReference type="InterPro" id="IPR006439">
    <property type="entry name" value="HAD-SF_hydro_IA"/>
</dbReference>
<accession>A0A2G3PPT1</accession>
<dbReference type="Gene3D" id="1.10.150.240">
    <property type="entry name" value="Putative phosphatase, domain 2"/>
    <property type="match status" value="1"/>
</dbReference>
<dbReference type="PANTHER" id="PTHR43434:SF1">
    <property type="entry name" value="PHOSPHOGLYCOLATE PHOSPHATASE"/>
    <property type="match status" value="1"/>
</dbReference>
<dbReference type="InterPro" id="IPR023198">
    <property type="entry name" value="PGP-like_dom2"/>
</dbReference>
<dbReference type="GO" id="GO:0006281">
    <property type="term" value="P:DNA repair"/>
    <property type="evidence" value="ECO:0007669"/>
    <property type="project" value="TreeGrafter"/>
</dbReference>
<dbReference type="Proteomes" id="UP000225108">
    <property type="component" value="Unassembled WGS sequence"/>
</dbReference>
<proteinExistence type="predicted"/>
<dbReference type="AlphaFoldDB" id="A0A2G3PPT1"/>
<evidence type="ECO:0000313" key="1">
    <source>
        <dbReference type="EMBL" id="PHV67857.1"/>
    </source>
</evidence>
<dbReference type="NCBIfam" id="TIGR01509">
    <property type="entry name" value="HAD-SF-IA-v3"/>
    <property type="match status" value="1"/>
</dbReference>
<dbReference type="SUPFAM" id="SSF56784">
    <property type="entry name" value="HAD-like"/>
    <property type="match status" value="1"/>
</dbReference>
<protein>
    <submittedName>
        <fullName evidence="1">Haloacid dehalogenase</fullName>
    </submittedName>
</protein>